<dbReference type="AlphaFoldDB" id="A0A9P4MU53"/>
<feature type="signal peptide" evidence="1">
    <location>
        <begin position="1"/>
        <end position="18"/>
    </location>
</feature>
<gene>
    <name evidence="2" type="ORF">GQ43DRAFT_442204</name>
</gene>
<accession>A0A9P4MU53</accession>
<reference evidence="2" key="1">
    <citation type="journal article" date="2020" name="Stud. Mycol.">
        <title>101 Dothideomycetes genomes: a test case for predicting lifestyles and emergence of pathogens.</title>
        <authorList>
            <person name="Haridas S."/>
            <person name="Albert R."/>
            <person name="Binder M."/>
            <person name="Bloem J."/>
            <person name="Labutti K."/>
            <person name="Salamov A."/>
            <person name="Andreopoulos B."/>
            <person name="Baker S."/>
            <person name="Barry K."/>
            <person name="Bills G."/>
            <person name="Bluhm B."/>
            <person name="Cannon C."/>
            <person name="Castanera R."/>
            <person name="Culley D."/>
            <person name="Daum C."/>
            <person name="Ezra D."/>
            <person name="Gonzalez J."/>
            <person name="Henrissat B."/>
            <person name="Kuo A."/>
            <person name="Liang C."/>
            <person name="Lipzen A."/>
            <person name="Lutzoni F."/>
            <person name="Magnuson J."/>
            <person name="Mondo S."/>
            <person name="Nolan M."/>
            <person name="Ohm R."/>
            <person name="Pangilinan J."/>
            <person name="Park H.-J."/>
            <person name="Ramirez L."/>
            <person name="Alfaro M."/>
            <person name="Sun H."/>
            <person name="Tritt A."/>
            <person name="Yoshinaga Y."/>
            <person name="Zwiers L.-H."/>
            <person name="Turgeon B."/>
            <person name="Goodwin S."/>
            <person name="Spatafora J."/>
            <person name="Crous P."/>
            <person name="Grigoriev I."/>
        </authorList>
    </citation>
    <scope>NUCLEOTIDE SEQUENCE</scope>
    <source>
        <strain evidence="2">ATCC 74209</strain>
    </source>
</reference>
<comment type="caution">
    <text evidence="2">The sequence shown here is derived from an EMBL/GenBank/DDBJ whole genome shotgun (WGS) entry which is preliminary data.</text>
</comment>
<evidence type="ECO:0000313" key="2">
    <source>
        <dbReference type="EMBL" id="KAF2199748.1"/>
    </source>
</evidence>
<feature type="chain" id="PRO_5040443360" evidence="1">
    <location>
        <begin position="19"/>
        <end position="141"/>
    </location>
</feature>
<organism evidence="2 3">
    <name type="scientific">Delitschia confertaspora ATCC 74209</name>
    <dbReference type="NCBI Taxonomy" id="1513339"/>
    <lineage>
        <taxon>Eukaryota</taxon>
        <taxon>Fungi</taxon>
        <taxon>Dikarya</taxon>
        <taxon>Ascomycota</taxon>
        <taxon>Pezizomycotina</taxon>
        <taxon>Dothideomycetes</taxon>
        <taxon>Pleosporomycetidae</taxon>
        <taxon>Pleosporales</taxon>
        <taxon>Delitschiaceae</taxon>
        <taxon>Delitschia</taxon>
    </lineage>
</organism>
<dbReference type="Proteomes" id="UP000799536">
    <property type="component" value="Unassembled WGS sequence"/>
</dbReference>
<protein>
    <submittedName>
        <fullName evidence="2">Uncharacterized protein</fullName>
    </submittedName>
</protein>
<evidence type="ECO:0000313" key="3">
    <source>
        <dbReference type="Proteomes" id="UP000799536"/>
    </source>
</evidence>
<sequence length="141" mass="16336">MALMLLFSQFPSLGVWEGELPRCCRAPSPRVKEFRMTESMSDKNKQRNTAWPNPHTRGVRAVITLAESITKTMQDPVTHILSIRQPLLEPHDSRRYPLPFPVLYRPAEEDRLLVHYTCSWQFILDSVSLLWSGMARRTSVL</sequence>
<proteinExistence type="predicted"/>
<name>A0A9P4MU53_9PLEO</name>
<keyword evidence="1" id="KW-0732">Signal</keyword>
<evidence type="ECO:0000256" key="1">
    <source>
        <dbReference type="SAM" id="SignalP"/>
    </source>
</evidence>
<dbReference type="EMBL" id="ML994058">
    <property type="protein sequence ID" value="KAF2199748.1"/>
    <property type="molecule type" value="Genomic_DNA"/>
</dbReference>
<keyword evidence="3" id="KW-1185">Reference proteome</keyword>